<name>A0A0D9SBN9_CHLSB</name>
<dbReference type="AlphaFoldDB" id="A0A0D9SBN9"/>
<evidence type="ECO:0000313" key="1">
    <source>
        <dbReference type="Ensembl" id="ENSCSAP00000018278.1"/>
    </source>
</evidence>
<dbReference type="Bgee" id="ENSCSAG00000018756">
    <property type="expression patterns" value="Expressed in blood and 2 other cell types or tissues"/>
</dbReference>
<accession>A0A0D9SBN9</accession>
<dbReference type="EMBL" id="AQIB01150985">
    <property type="status" value="NOT_ANNOTATED_CDS"/>
    <property type="molecule type" value="Genomic_DNA"/>
</dbReference>
<evidence type="ECO:0000313" key="2">
    <source>
        <dbReference type="Proteomes" id="UP000029965"/>
    </source>
</evidence>
<reference evidence="1" key="2">
    <citation type="submission" date="2025-08" db="UniProtKB">
        <authorList>
            <consortium name="Ensembl"/>
        </authorList>
    </citation>
    <scope>IDENTIFICATION</scope>
</reference>
<dbReference type="eggNOG" id="ENOG502TDQX">
    <property type="taxonomic scope" value="Eukaryota"/>
</dbReference>
<sequence length="42" mass="4825">DLGWHFSNCNEDTFYSPVQNTEGDLLFSDHSINATDRGHVER</sequence>
<dbReference type="Ensembl" id="ENSCSAT00000018846.1">
    <property type="protein sequence ID" value="ENSCSAP00000018278.1"/>
    <property type="gene ID" value="ENSCSAG00000018756.1"/>
</dbReference>
<keyword evidence="2" id="KW-1185">Reference proteome</keyword>
<proteinExistence type="predicted"/>
<protein>
    <submittedName>
        <fullName evidence="1">Uncharacterized protein</fullName>
    </submittedName>
</protein>
<reference evidence="1 2" key="1">
    <citation type="submission" date="2014-03" db="EMBL/GenBank/DDBJ databases">
        <authorList>
            <person name="Warren W."/>
            <person name="Wilson R.K."/>
        </authorList>
    </citation>
    <scope>NUCLEOTIDE SEQUENCE</scope>
</reference>
<dbReference type="Proteomes" id="UP000029965">
    <property type="component" value="Chromosome 2"/>
</dbReference>
<reference evidence="1" key="3">
    <citation type="submission" date="2025-09" db="UniProtKB">
        <authorList>
            <consortium name="Ensembl"/>
        </authorList>
    </citation>
    <scope>IDENTIFICATION</scope>
</reference>
<organism evidence="1 2">
    <name type="scientific">Chlorocebus sabaeus</name>
    <name type="common">Green monkey</name>
    <name type="synonym">Simia sabaea</name>
    <dbReference type="NCBI Taxonomy" id="60711"/>
    <lineage>
        <taxon>Eukaryota</taxon>
        <taxon>Metazoa</taxon>
        <taxon>Chordata</taxon>
        <taxon>Craniata</taxon>
        <taxon>Vertebrata</taxon>
        <taxon>Euteleostomi</taxon>
        <taxon>Mammalia</taxon>
        <taxon>Eutheria</taxon>
        <taxon>Euarchontoglires</taxon>
        <taxon>Primates</taxon>
        <taxon>Haplorrhini</taxon>
        <taxon>Catarrhini</taxon>
        <taxon>Cercopithecidae</taxon>
        <taxon>Cercopithecinae</taxon>
        <taxon>Chlorocebus</taxon>
    </lineage>
</organism>